<dbReference type="GO" id="GO:0051082">
    <property type="term" value="F:unfolded protein binding"/>
    <property type="evidence" value="ECO:0007669"/>
    <property type="project" value="TreeGrafter"/>
</dbReference>
<dbReference type="GO" id="GO:0010257">
    <property type="term" value="P:NADH dehydrogenase complex assembly"/>
    <property type="evidence" value="ECO:0007669"/>
    <property type="project" value="TreeGrafter"/>
</dbReference>
<dbReference type="GO" id="GO:0006120">
    <property type="term" value="P:mitochondrial electron transport, NADH to ubiquinone"/>
    <property type="evidence" value="ECO:0007669"/>
    <property type="project" value="TreeGrafter"/>
</dbReference>
<dbReference type="PANTHER" id="PTHR13194">
    <property type="entry name" value="COMPLEX I INTERMEDIATE-ASSOCIATED PROTEIN 30"/>
    <property type="match status" value="1"/>
</dbReference>
<dbReference type="OrthoDB" id="42561at2759"/>
<reference evidence="6 7" key="1">
    <citation type="submission" date="2016-07" db="EMBL/GenBank/DDBJ databases">
        <title>Pervasive Adenine N6-methylation of Active Genes in Fungi.</title>
        <authorList>
            <consortium name="DOE Joint Genome Institute"/>
            <person name="Mondo S.J."/>
            <person name="Dannebaum R.O."/>
            <person name="Kuo R.C."/>
            <person name="Labutti K."/>
            <person name="Haridas S."/>
            <person name="Kuo A."/>
            <person name="Salamov A."/>
            <person name="Ahrendt S.R."/>
            <person name="Lipzen A."/>
            <person name="Sullivan W."/>
            <person name="Andreopoulos W.B."/>
            <person name="Clum A."/>
            <person name="Lindquist E."/>
            <person name="Daum C."/>
            <person name="Ramamoorthy G.K."/>
            <person name="Gryganskyi A."/>
            <person name="Culley D."/>
            <person name="Magnuson J.K."/>
            <person name="James T.Y."/>
            <person name="O'Malley M.A."/>
            <person name="Stajich J.E."/>
            <person name="Spatafora J.W."/>
            <person name="Visel A."/>
            <person name="Grigoriev I.V."/>
        </authorList>
    </citation>
    <scope>NUCLEOTIDE SEQUENCE [LARGE SCALE GENOMIC DNA]</scope>
    <source>
        <strain evidence="6 7">JEL800</strain>
    </source>
</reference>
<dbReference type="Proteomes" id="UP000193642">
    <property type="component" value="Unassembled WGS sequence"/>
</dbReference>
<dbReference type="Pfam" id="PF08547">
    <property type="entry name" value="CIA30"/>
    <property type="match status" value="1"/>
</dbReference>
<dbReference type="InterPro" id="IPR039131">
    <property type="entry name" value="NDUFAF1"/>
</dbReference>
<keyword evidence="4" id="KW-0143">Chaperone</keyword>
<dbReference type="GO" id="GO:0005739">
    <property type="term" value="C:mitochondrion"/>
    <property type="evidence" value="ECO:0007669"/>
    <property type="project" value="UniProtKB-SubCell"/>
</dbReference>
<dbReference type="STRING" id="329046.A0A1Y2D1Q3"/>
<dbReference type="SUPFAM" id="SSF49785">
    <property type="entry name" value="Galactose-binding domain-like"/>
    <property type="match status" value="1"/>
</dbReference>
<comment type="caution">
    <text evidence="6">The sequence shown here is derived from an EMBL/GenBank/DDBJ whole genome shotgun (WGS) entry which is preliminary data.</text>
</comment>
<gene>
    <name evidence="6" type="ORF">BCR33DRAFT_711807</name>
</gene>
<evidence type="ECO:0000313" key="6">
    <source>
        <dbReference type="EMBL" id="ORY52515.1"/>
    </source>
</evidence>
<evidence type="ECO:0000259" key="5">
    <source>
        <dbReference type="Pfam" id="PF08547"/>
    </source>
</evidence>
<dbReference type="InterPro" id="IPR008979">
    <property type="entry name" value="Galactose-bd-like_sf"/>
</dbReference>
<proteinExistence type="inferred from homology"/>
<feature type="non-terminal residue" evidence="6">
    <location>
        <position position="235"/>
    </location>
</feature>
<evidence type="ECO:0000256" key="3">
    <source>
        <dbReference type="ARBA" id="ARBA00023128"/>
    </source>
</evidence>
<dbReference type="InterPro" id="IPR013857">
    <property type="entry name" value="NADH-UbQ_OxRdtase-assoc_prot30"/>
</dbReference>
<keyword evidence="7" id="KW-1185">Reference proteome</keyword>
<name>A0A1Y2D1Q3_9FUNG</name>
<comment type="subcellular location">
    <subcellularLocation>
        <location evidence="1">Mitochondrion</location>
    </subcellularLocation>
</comment>
<protein>
    <submittedName>
        <fullName evidence="6">CIA30-domain-containing protein</fullName>
    </submittedName>
</protein>
<organism evidence="6 7">
    <name type="scientific">Rhizoclosmatium globosum</name>
    <dbReference type="NCBI Taxonomy" id="329046"/>
    <lineage>
        <taxon>Eukaryota</taxon>
        <taxon>Fungi</taxon>
        <taxon>Fungi incertae sedis</taxon>
        <taxon>Chytridiomycota</taxon>
        <taxon>Chytridiomycota incertae sedis</taxon>
        <taxon>Chytridiomycetes</taxon>
        <taxon>Chytridiales</taxon>
        <taxon>Chytriomycetaceae</taxon>
        <taxon>Rhizoclosmatium</taxon>
    </lineage>
</organism>
<evidence type="ECO:0000256" key="1">
    <source>
        <dbReference type="ARBA" id="ARBA00004173"/>
    </source>
</evidence>
<keyword evidence="3" id="KW-0496">Mitochondrion</keyword>
<dbReference type="PANTHER" id="PTHR13194:SF18">
    <property type="entry name" value="COMPLEX I INTERMEDIATE-ASSOCIATED PROTEIN 30, MITOCHONDRIAL"/>
    <property type="match status" value="1"/>
</dbReference>
<dbReference type="EMBL" id="MCGO01000003">
    <property type="protein sequence ID" value="ORY52515.1"/>
    <property type="molecule type" value="Genomic_DNA"/>
</dbReference>
<evidence type="ECO:0000256" key="2">
    <source>
        <dbReference type="ARBA" id="ARBA00007884"/>
    </source>
</evidence>
<evidence type="ECO:0000256" key="4">
    <source>
        <dbReference type="ARBA" id="ARBA00023186"/>
    </source>
</evidence>
<feature type="domain" description="NADH:ubiquinone oxidoreductase intermediate-associated protein 30" evidence="5">
    <location>
        <begin position="42"/>
        <end position="184"/>
    </location>
</feature>
<comment type="similarity">
    <text evidence="2">Belongs to the CIA30 family.</text>
</comment>
<dbReference type="AlphaFoldDB" id="A0A1Y2D1Q3"/>
<evidence type="ECO:0000313" key="7">
    <source>
        <dbReference type="Proteomes" id="UP000193642"/>
    </source>
</evidence>
<accession>A0A1Y2D1Q3</accession>
<sequence>MSTNPGLHAYLQRSAKYLQQEASNALKLDGFSSWKRDLPMFQLNSVEALQQFVLGSDADVGGLSEAYWGHTPENTGMFWGKLNTTVPEGSKFDKSGYAGIKSKERPITLFHRPRFDTSQYRYLAIRCKADSRQYFVNVQTDSIFPSYTWQHRLQIPFRDFILTAHGHVQKNQLEMDRTKIRSVGWDFCLELDWIRAMNTERTWGDRDILPEGKGRKTDDIKYHSLLIFQARKRSR</sequence>